<dbReference type="GO" id="GO:0000978">
    <property type="term" value="F:RNA polymerase II cis-regulatory region sequence-specific DNA binding"/>
    <property type="evidence" value="ECO:0007669"/>
    <property type="project" value="TreeGrafter"/>
</dbReference>
<reference evidence="6 7" key="1">
    <citation type="journal article" date="2024" name="Science">
        <title>Giant polyketide synthase enzymes in the biosynthesis of giant marine polyether toxins.</title>
        <authorList>
            <person name="Fallon T.R."/>
            <person name="Shende V.V."/>
            <person name="Wierzbicki I.H."/>
            <person name="Pendleton A.L."/>
            <person name="Watervoot N.F."/>
            <person name="Auber R.P."/>
            <person name="Gonzalez D.J."/>
            <person name="Wisecaver J.H."/>
            <person name="Moore B.S."/>
        </authorList>
    </citation>
    <scope>NUCLEOTIDE SEQUENCE [LARGE SCALE GENOMIC DNA]</scope>
    <source>
        <strain evidence="6 7">12B1</strain>
    </source>
</reference>
<evidence type="ECO:0000259" key="4">
    <source>
        <dbReference type="PROSITE" id="PS50090"/>
    </source>
</evidence>
<dbReference type="AlphaFoldDB" id="A0AB34IXT9"/>
<dbReference type="SMART" id="SM00717">
    <property type="entry name" value="SANT"/>
    <property type="match status" value="3"/>
</dbReference>
<evidence type="ECO:0000313" key="6">
    <source>
        <dbReference type="EMBL" id="KAL1508747.1"/>
    </source>
</evidence>
<dbReference type="Proteomes" id="UP001515480">
    <property type="component" value="Unassembled WGS sequence"/>
</dbReference>
<evidence type="ECO:0000259" key="5">
    <source>
        <dbReference type="PROSITE" id="PS51294"/>
    </source>
</evidence>
<protein>
    <submittedName>
        <fullName evidence="6">Uncharacterized protein</fullName>
    </submittedName>
</protein>
<dbReference type="GO" id="GO:0005634">
    <property type="term" value="C:nucleus"/>
    <property type="evidence" value="ECO:0007669"/>
    <property type="project" value="TreeGrafter"/>
</dbReference>
<dbReference type="Gene3D" id="1.10.10.60">
    <property type="entry name" value="Homeodomain-like"/>
    <property type="match status" value="3"/>
</dbReference>
<dbReference type="PANTHER" id="PTHR45614:SF274">
    <property type="entry name" value="MYB-LIKE DNA-BINDING PROTEIN"/>
    <property type="match status" value="1"/>
</dbReference>
<dbReference type="InterPro" id="IPR009057">
    <property type="entry name" value="Homeodomain-like_sf"/>
</dbReference>
<dbReference type="PROSITE" id="PS51294">
    <property type="entry name" value="HTH_MYB"/>
    <property type="match status" value="2"/>
</dbReference>
<keyword evidence="1" id="KW-0677">Repeat</keyword>
<dbReference type="EMBL" id="JBGBPQ010000016">
    <property type="protein sequence ID" value="KAL1508747.1"/>
    <property type="molecule type" value="Genomic_DNA"/>
</dbReference>
<evidence type="ECO:0000256" key="1">
    <source>
        <dbReference type="ARBA" id="ARBA00022737"/>
    </source>
</evidence>
<feature type="domain" description="HTH myb-type" evidence="5">
    <location>
        <begin position="178"/>
        <end position="232"/>
    </location>
</feature>
<gene>
    <name evidence="6" type="ORF">AB1Y20_004842</name>
</gene>
<feature type="compositionally biased region" description="Basic and acidic residues" evidence="3">
    <location>
        <begin position="312"/>
        <end position="323"/>
    </location>
</feature>
<evidence type="ECO:0000256" key="2">
    <source>
        <dbReference type="ARBA" id="ARBA00023125"/>
    </source>
</evidence>
<accession>A0AB34IXT9</accession>
<organism evidence="6 7">
    <name type="scientific">Prymnesium parvum</name>
    <name type="common">Toxic golden alga</name>
    <dbReference type="NCBI Taxonomy" id="97485"/>
    <lineage>
        <taxon>Eukaryota</taxon>
        <taxon>Haptista</taxon>
        <taxon>Haptophyta</taxon>
        <taxon>Prymnesiophyceae</taxon>
        <taxon>Prymnesiales</taxon>
        <taxon>Prymnesiaceae</taxon>
        <taxon>Prymnesium</taxon>
    </lineage>
</organism>
<dbReference type="InterPro" id="IPR001005">
    <property type="entry name" value="SANT/Myb"/>
</dbReference>
<feature type="region of interest" description="Disordered" evidence="3">
    <location>
        <begin position="255"/>
        <end position="323"/>
    </location>
</feature>
<name>A0AB34IXT9_PRYPA</name>
<dbReference type="SUPFAM" id="SSF46689">
    <property type="entry name" value="Homeodomain-like"/>
    <property type="match status" value="2"/>
</dbReference>
<dbReference type="Pfam" id="PF00249">
    <property type="entry name" value="Myb_DNA-binding"/>
    <property type="match status" value="3"/>
</dbReference>
<evidence type="ECO:0000313" key="7">
    <source>
        <dbReference type="Proteomes" id="UP001515480"/>
    </source>
</evidence>
<feature type="domain" description="Myb-like" evidence="4">
    <location>
        <begin position="61"/>
        <end position="125"/>
    </location>
</feature>
<keyword evidence="7" id="KW-1185">Reference proteome</keyword>
<comment type="caution">
    <text evidence="6">The sequence shown here is derived from an EMBL/GenBank/DDBJ whole genome shotgun (WGS) entry which is preliminary data.</text>
</comment>
<dbReference type="InterPro" id="IPR017930">
    <property type="entry name" value="Myb_dom"/>
</dbReference>
<feature type="domain" description="Myb-like" evidence="4">
    <location>
        <begin position="178"/>
        <end position="228"/>
    </location>
</feature>
<feature type="domain" description="Myb-like" evidence="4">
    <location>
        <begin position="126"/>
        <end position="177"/>
    </location>
</feature>
<dbReference type="CDD" id="cd00167">
    <property type="entry name" value="SANT"/>
    <property type="match status" value="3"/>
</dbReference>
<evidence type="ECO:0000256" key="3">
    <source>
        <dbReference type="SAM" id="MobiDB-lite"/>
    </source>
</evidence>
<dbReference type="InterPro" id="IPR050560">
    <property type="entry name" value="MYB_TF"/>
</dbReference>
<keyword evidence="2" id="KW-0238">DNA-binding</keyword>
<dbReference type="PROSITE" id="PS50090">
    <property type="entry name" value="MYB_LIKE"/>
    <property type="match status" value="3"/>
</dbReference>
<proteinExistence type="predicted"/>
<dbReference type="GO" id="GO:0000981">
    <property type="term" value="F:DNA-binding transcription factor activity, RNA polymerase II-specific"/>
    <property type="evidence" value="ECO:0007669"/>
    <property type="project" value="TreeGrafter"/>
</dbReference>
<dbReference type="PANTHER" id="PTHR45614">
    <property type="entry name" value="MYB PROTEIN-RELATED"/>
    <property type="match status" value="1"/>
</dbReference>
<dbReference type="FunFam" id="1.10.10.60:FF:000010">
    <property type="entry name" value="Transcriptional activator Myb isoform A"/>
    <property type="match status" value="1"/>
</dbReference>
<feature type="domain" description="HTH myb-type" evidence="5">
    <location>
        <begin position="126"/>
        <end position="177"/>
    </location>
</feature>
<feature type="compositionally biased region" description="Low complexity" evidence="3">
    <location>
        <begin position="279"/>
        <end position="292"/>
    </location>
</feature>
<sequence>MDVLADASIAASNHESDAAAILRKLYEHRGGLGQFEEEAADAPLSSPVSEETVDLHATPHPWAQNEDDLLRRLAAARAVATSSGKRMLGDMSTMLSDNSMIWEDIANQLGGRTAAQCASRYQKVLNPENVKGPWCPSEDAQLIELVGQYGGKHWARIASMLPGRTGKQCRERWCNNLDPSLKKGAWTAEEDQIILKMHAKLGTRWAEIAKSLPGRSDNSVKNRWYSTCSRVLRQQQEAESGGDALEDVAQVVMEASRSQSGESADMESADGLQNKRPRNSSSTPPSRSASPRDLVSPRERKLKLAPSATPPQKEREALSRRPDLASSLINIPVSWSRLVVNLPKHGEESLPESALSAELS</sequence>